<sequence length="279" mass="32832">MWFYCRGLGCNFVVKSGDVLRKHHAECLFFERGKRGTSCLYRKCDYTGRSQIETSLKVRNAVMGSSTFDELIEEFRLVHRDLEWSDVNFEGPGFLDKTMYFSWGEGRFTYSASDIIIATFDDPRPMLAKYNPYDTFEDKKRTDHQSFKSYLYAFYIIRRPKGVTKFALSAEHYQRHPSNKLLAGKFLRGGFKLVQPPLSCEEANWPQQEIISGTVRQIFAGYIFPRNPTRLWRSYREKKKKIKHLERLSIPLRQILSDILTPYFFRACHQLIVDYFLGA</sequence>
<evidence type="ECO:0000313" key="1">
    <source>
        <dbReference type="EMBL" id="AYV83420.1"/>
    </source>
</evidence>
<organism evidence="1">
    <name type="scientific">Hyperionvirus sp</name>
    <dbReference type="NCBI Taxonomy" id="2487770"/>
    <lineage>
        <taxon>Viruses</taxon>
        <taxon>Varidnaviria</taxon>
        <taxon>Bamfordvirae</taxon>
        <taxon>Nucleocytoviricota</taxon>
        <taxon>Megaviricetes</taxon>
        <taxon>Imitervirales</taxon>
        <taxon>Mimiviridae</taxon>
        <taxon>Klosneuvirinae</taxon>
    </lineage>
</organism>
<reference evidence="1" key="1">
    <citation type="submission" date="2018-10" db="EMBL/GenBank/DDBJ databases">
        <title>Hidden diversity of soil giant viruses.</title>
        <authorList>
            <person name="Schulz F."/>
            <person name="Alteio L."/>
            <person name="Goudeau D."/>
            <person name="Ryan E.M."/>
            <person name="Malmstrom R.R."/>
            <person name="Blanchard J."/>
            <person name="Woyke T."/>
        </authorList>
    </citation>
    <scope>NUCLEOTIDE SEQUENCE</scope>
    <source>
        <strain evidence="1">HYV1</strain>
    </source>
</reference>
<protein>
    <submittedName>
        <fullName evidence="1">Uncharacterized protein</fullName>
    </submittedName>
</protein>
<name>A0A3G5A804_9VIRU</name>
<dbReference type="EMBL" id="MK072388">
    <property type="protein sequence ID" value="AYV83420.1"/>
    <property type="molecule type" value="Genomic_DNA"/>
</dbReference>
<accession>A0A3G5A804</accession>
<gene>
    <name evidence="1" type="ORF">Hyperionvirus6_101</name>
</gene>
<proteinExistence type="predicted"/>